<sequence>MKAEKDVLKLVKDLNRHEAEVKRLRQALCDRFRDAFDGCYIGDFFVVDEPEGDEQDDGEWCDQWTGYECDTGSGTYYYAVEGSKKYIAITYGF</sequence>
<proteinExistence type="predicted"/>
<evidence type="ECO:0000313" key="1">
    <source>
        <dbReference type="EMBL" id="DAE04357.1"/>
    </source>
</evidence>
<accession>A0A8S5PCM1</accession>
<reference evidence="1" key="1">
    <citation type="journal article" date="2021" name="Proc. Natl. Acad. Sci. U.S.A.">
        <title>A Catalog of Tens of Thousands of Viruses from Human Metagenomes Reveals Hidden Associations with Chronic Diseases.</title>
        <authorList>
            <person name="Tisza M.J."/>
            <person name="Buck C.B."/>
        </authorList>
    </citation>
    <scope>NUCLEOTIDE SEQUENCE</scope>
    <source>
        <strain evidence="1">Ctc6d98</strain>
    </source>
</reference>
<protein>
    <submittedName>
        <fullName evidence="1">Uncharacterized protein</fullName>
    </submittedName>
</protein>
<dbReference type="EMBL" id="BK015386">
    <property type="protein sequence ID" value="DAE04357.1"/>
    <property type="molecule type" value="Genomic_DNA"/>
</dbReference>
<organism evidence="1">
    <name type="scientific">Siphoviridae sp. ctc6d98</name>
    <dbReference type="NCBI Taxonomy" id="2825569"/>
    <lineage>
        <taxon>Viruses</taxon>
        <taxon>Duplodnaviria</taxon>
        <taxon>Heunggongvirae</taxon>
        <taxon>Uroviricota</taxon>
        <taxon>Caudoviricetes</taxon>
    </lineage>
</organism>
<name>A0A8S5PCM1_9CAUD</name>